<dbReference type="SMART" id="SM00304">
    <property type="entry name" value="HAMP"/>
    <property type="match status" value="1"/>
</dbReference>
<dbReference type="PROSITE" id="PS50885">
    <property type="entry name" value="HAMP"/>
    <property type="match status" value="1"/>
</dbReference>
<sequence length="454" mass="51140">MKIKNKIHLFSTVALLLLLLMVNSFIYFMFYKVTTDGELDRLQREVLHIQSGLNQIGVESFDPATLLQPYLPANGMIRIIDQQSRAIVTQEVDSTQPIPAPKPIFDRKASDGIFDVSGAKYAYVKVPIIWTNGKIVTLEVIENIAGLQENLSLLQNVLLFASLFVLIPAFFAGRMLSNLILRPVNSMIQTMEDIQARSIFKKIPLEHTSKDELHALGSTFNKMMDLLQQNFEKQQQFVSDASHELKTPLTVVESYAKLLKRWGTKKPEVLAESVEAIYSEAVRMKDMTNQMLLLANNSAEWNLDVKEIDLIPMCQTTIAQLTNAYGRSFQLDTNHESVPVMADEQKLKQVLVVLLDNAMKYSSNEIEVDVGIQGDRPFFSVKDYGMGIPKEDLQHVFDRFFRVDKARSRETGSVGLGLSIAKQIVDAHQGDIALDSEEGKWTLVTVFLPGQAKK</sequence>
<dbReference type="PANTHER" id="PTHR45528">
    <property type="entry name" value="SENSOR HISTIDINE KINASE CPXA"/>
    <property type="match status" value="1"/>
</dbReference>
<dbReference type="Gene3D" id="6.10.340.10">
    <property type="match status" value="1"/>
</dbReference>
<dbReference type="Pfam" id="PF00512">
    <property type="entry name" value="HisKA"/>
    <property type="match status" value="1"/>
</dbReference>
<evidence type="ECO:0000313" key="19">
    <source>
        <dbReference type="Proteomes" id="UP000197781"/>
    </source>
</evidence>
<evidence type="ECO:0000256" key="6">
    <source>
        <dbReference type="ARBA" id="ARBA00022553"/>
    </source>
</evidence>
<keyword evidence="5" id="KW-1003">Cell membrane</keyword>
<reference evidence="18 19" key="1">
    <citation type="submission" date="2016-11" db="EMBL/GenBank/DDBJ databases">
        <authorList>
            <person name="Jaros S."/>
            <person name="Januszkiewicz K."/>
            <person name="Wedrychowicz H."/>
        </authorList>
    </citation>
    <scope>NUCLEOTIDE SEQUENCE [LARGE SCALE GENOMIC DNA]</scope>
    <source>
        <strain evidence="18 19">NF2</strain>
    </source>
</reference>
<dbReference type="Gene3D" id="1.10.287.130">
    <property type="match status" value="1"/>
</dbReference>
<dbReference type="InterPro" id="IPR036097">
    <property type="entry name" value="HisK_dim/P_sf"/>
</dbReference>
<organism evidence="18 19">
    <name type="scientific">Brevibacillus formosus</name>
    <dbReference type="NCBI Taxonomy" id="54913"/>
    <lineage>
        <taxon>Bacteria</taxon>
        <taxon>Bacillati</taxon>
        <taxon>Bacillota</taxon>
        <taxon>Bacilli</taxon>
        <taxon>Bacillales</taxon>
        <taxon>Paenibacillaceae</taxon>
        <taxon>Brevibacillus</taxon>
    </lineage>
</organism>
<dbReference type="InterPro" id="IPR003661">
    <property type="entry name" value="HisK_dim/P_dom"/>
</dbReference>
<dbReference type="FunFam" id="1.10.287.130:FF:000001">
    <property type="entry name" value="Two-component sensor histidine kinase"/>
    <property type="match status" value="1"/>
</dbReference>
<dbReference type="PROSITE" id="PS50109">
    <property type="entry name" value="HIS_KIN"/>
    <property type="match status" value="1"/>
</dbReference>
<dbReference type="InterPro" id="IPR003660">
    <property type="entry name" value="HAMP_dom"/>
</dbReference>
<evidence type="ECO:0000256" key="14">
    <source>
        <dbReference type="ARBA" id="ARBA00023136"/>
    </source>
</evidence>
<dbReference type="AlphaFoldDB" id="A0A220ML90"/>
<keyword evidence="14 15" id="KW-0472">Membrane</keyword>
<keyword evidence="12 15" id="KW-1133">Transmembrane helix</keyword>
<dbReference type="Pfam" id="PF02518">
    <property type="entry name" value="HATPase_c"/>
    <property type="match status" value="1"/>
</dbReference>
<feature type="transmembrane region" description="Helical" evidence="15">
    <location>
        <begin position="157"/>
        <end position="181"/>
    </location>
</feature>
<feature type="domain" description="HAMP" evidence="17">
    <location>
        <begin position="178"/>
        <end position="232"/>
    </location>
</feature>
<comment type="catalytic activity">
    <reaction evidence="1">
        <text>ATP + protein L-histidine = ADP + protein N-phospho-L-histidine.</text>
        <dbReference type="EC" id="2.7.13.3"/>
    </reaction>
</comment>
<evidence type="ECO:0000256" key="15">
    <source>
        <dbReference type="SAM" id="Phobius"/>
    </source>
</evidence>
<evidence type="ECO:0000256" key="5">
    <source>
        <dbReference type="ARBA" id="ARBA00022475"/>
    </source>
</evidence>
<evidence type="ECO:0000259" key="17">
    <source>
        <dbReference type="PROSITE" id="PS50885"/>
    </source>
</evidence>
<dbReference type="Gene3D" id="3.30.565.10">
    <property type="entry name" value="Histidine kinase-like ATPase, C-terminal domain"/>
    <property type="match status" value="1"/>
</dbReference>
<dbReference type="KEGG" id="bfm:BP422_21375"/>
<evidence type="ECO:0000256" key="7">
    <source>
        <dbReference type="ARBA" id="ARBA00022679"/>
    </source>
</evidence>
<dbReference type="InterPro" id="IPR036890">
    <property type="entry name" value="HATPase_C_sf"/>
</dbReference>
<dbReference type="EMBL" id="CP018145">
    <property type="protein sequence ID" value="ASJ55878.1"/>
    <property type="molecule type" value="Genomic_DNA"/>
</dbReference>
<keyword evidence="11" id="KW-0067">ATP-binding</keyword>
<evidence type="ECO:0000256" key="13">
    <source>
        <dbReference type="ARBA" id="ARBA00023012"/>
    </source>
</evidence>
<evidence type="ECO:0000256" key="1">
    <source>
        <dbReference type="ARBA" id="ARBA00000085"/>
    </source>
</evidence>
<proteinExistence type="predicted"/>
<dbReference type="InterPro" id="IPR050398">
    <property type="entry name" value="HssS/ArlS-like"/>
</dbReference>
<evidence type="ECO:0000313" key="18">
    <source>
        <dbReference type="EMBL" id="ASJ55878.1"/>
    </source>
</evidence>
<dbReference type="GO" id="GO:0005886">
    <property type="term" value="C:plasma membrane"/>
    <property type="evidence" value="ECO:0007669"/>
    <property type="project" value="UniProtKB-SubCell"/>
</dbReference>
<dbReference type="EC" id="2.7.13.3" evidence="3"/>
<evidence type="ECO:0000256" key="2">
    <source>
        <dbReference type="ARBA" id="ARBA00004651"/>
    </source>
</evidence>
<keyword evidence="7" id="KW-0808">Transferase</keyword>
<dbReference type="PRINTS" id="PR00344">
    <property type="entry name" value="BCTRLSENSOR"/>
</dbReference>
<dbReference type="SMART" id="SM00387">
    <property type="entry name" value="HATPase_c"/>
    <property type="match status" value="1"/>
</dbReference>
<dbReference type="InterPro" id="IPR005467">
    <property type="entry name" value="His_kinase_dom"/>
</dbReference>
<dbReference type="RefSeq" id="WP_088909499.1">
    <property type="nucleotide sequence ID" value="NZ_CP018145.1"/>
</dbReference>
<protein>
    <recommendedName>
        <fullName evidence="4">Signal transduction histidine-protein kinase ArlS</fullName>
        <ecNumber evidence="3">2.7.13.3</ecNumber>
    </recommendedName>
</protein>
<dbReference type="PANTHER" id="PTHR45528:SF1">
    <property type="entry name" value="SENSOR HISTIDINE KINASE CPXA"/>
    <property type="match status" value="1"/>
</dbReference>
<dbReference type="SUPFAM" id="SSF158472">
    <property type="entry name" value="HAMP domain-like"/>
    <property type="match status" value="1"/>
</dbReference>
<keyword evidence="9" id="KW-0547">Nucleotide-binding</keyword>
<dbReference type="SMART" id="SM00388">
    <property type="entry name" value="HisKA"/>
    <property type="match status" value="1"/>
</dbReference>
<dbReference type="GO" id="GO:0005524">
    <property type="term" value="F:ATP binding"/>
    <property type="evidence" value="ECO:0007669"/>
    <property type="project" value="UniProtKB-KW"/>
</dbReference>
<evidence type="ECO:0000256" key="10">
    <source>
        <dbReference type="ARBA" id="ARBA00022777"/>
    </source>
</evidence>
<evidence type="ECO:0000256" key="12">
    <source>
        <dbReference type="ARBA" id="ARBA00022989"/>
    </source>
</evidence>
<dbReference type="InterPro" id="IPR003594">
    <property type="entry name" value="HATPase_dom"/>
</dbReference>
<evidence type="ECO:0000259" key="16">
    <source>
        <dbReference type="PROSITE" id="PS50109"/>
    </source>
</evidence>
<dbReference type="Pfam" id="PF00672">
    <property type="entry name" value="HAMP"/>
    <property type="match status" value="1"/>
</dbReference>
<keyword evidence="13" id="KW-0902">Two-component regulatory system</keyword>
<dbReference type="InterPro" id="IPR041610">
    <property type="entry name" value="ArlS_N"/>
</dbReference>
<keyword evidence="10 18" id="KW-0418">Kinase</keyword>
<dbReference type="SUPFAM" id="SSF47384">
    <property type="entry name" value="Homodimeric domain of signal transducing histidine kinase"/>
    <property type="match status" value="1"/>
</dbReference>
<dbReference type="FunFam" id="3.30.565.10:FF:000006">
    <property type="entry name" value="Sensor histidine kinase WalK"/>
    <property type="match status" value="1"/>
</dbReference>
<comment type="subcellular location">
    <subcellularLocation>
        <location evidence="2">Cell membrane</location>
        <topology evidence="2">Multi-pass membrane protein</topology>
    </subcellularLocation>
</comment>
<dbReference type="Proteomes" id="UP000197781">
    <property type="component" value="Chromosome"/>
</dbReference>
<keyword evidence="8 15" id="KW-0812">Transmembrane</keyword>
<evidence type="ECO:0000256" key="4">
    <source>
        <dbReference type="ARBA" id="ARBA00015735"/>
    </source>
</evidence>
<feature type="domain" description="Histidine kinase" evidence="16">
    <location>
        <begin position="240"/>
        <end position="452"/>
    </location>
</feature>
<evidence type="ECO:0000256" key="8">
    <source>
        <dbReference type="ARBA" id="ARBA00022692"/>
    </source>
</evidence>
<dbReference type="GO" id="GO:0000155">
    <property type="term" value="F:phosphorelay sensor kinase activity"/>
    <property type="evidence" value="ECO:0007669"/>
    <property type="project" value="InterPro"/>
</dbReference>
<evidence type="ECO:0000256" key="9">
    <source>
        <dbReference type="ARBA" id="ARBA00022741"/>
    </source>
</evidence>
<dbReference type="Pfam" id="PF18719">
    <property type="entry name" value="ArlS_N"/>
    <property type="match status" value="1"/>
</dbReference>
<evidence type="ECO:0000256" key="11">
    <source>
        <dbReference type="ARBA" id="ARBA00022840"/>
    </source>
</evidence>
<dbReference type="CDD" id="cd00082">
    <property type="entry name" value="HisKA"/>
    <property type="match status" value="1"/>
</dbReference>
<dbReference type="CDD" id="cd06225">
    <property type="entry name" value="HAMP"/>
    <property type="match status" value="1"/>
</dbReference>
<gene>
    <name evidence="18" type="ORF">BP422_21375</name>
</gene>
<dbReference type="InterPro" id="IPR004358">
    <property type="entry name" value="Sig_transdc_His_kin-like_C"/>
</dbReference>
<name>A0A220ML90_9BACL</name>
<accession>A0A220ML90</accession>
<keyword evidence="6" id="KW-0597">Phosphoprotein</keyword>
<dbReference type="SUPFAM" id="SSF55874">
    <property type="entry name" value="ATPase domain of HSP90 chaperone/DNA topoisomerase II/histidine kinase"/>
    <property type="match status" value="1"/>
</dbReference>
<evidence type="ECO:0000256" key="3">
    <source>
        <dbReference type="ARBA" id="ARBA00012438"/>
    </source>
</evidence>